<evidence type="ECO:0000256" key="10">
    <source>
        <dbReference type="ARBA" id="ARBA00023128"/>
    </source>
</evidence>
<keyword evidence="9" id="KW-0809">Transit peptide</keyword>
<evidence type="ECO:0000313" key="18">
    <source>
        <dbReference type="EMBL" id="KAK3051202.1"/>
    </source>
</evidence>
<comment type="similarity">
    <text evidence="4 15">Belongs to the acetyltransferase family.</text>
</comment>
<evidence type="ECO:0000313" key="19">
    <source>
        <dbReference type="Proteomes" id="UP001271007"/>
    </source>
</evidence>
<feature type="region of interest" description="Disordered" evidence="16">
    <location>
        <begin position="70"/>
        <end position="109"/>
    </location>
</feature>
<dbReference type="PIRSF" id="PIRSF007892">
    <property type="entry name" value="NAGS_fungal"/>
    <property type="match status" value="1"/>
</dbReference>
<comment type="pathway">
    <text evidence="3 15">Amino-acid biosynthesis; L-arginine biosynthesis; N(2)-acetyl-L-ornithine from L-glutamate: step 1/4.</text>
</comment>
<evidence type="ECO:0000256" key="2">
    <source>
        <dbReference type="ARBA" id="ARBA00004173"/>
    </source>
</evidence>
<dbReference type="Gene3D" id="3.40.630.30">
    <property type="match status" value="1"/>
</dbReference>
<dbReference type="PANTHER" id="PTHR23342:SF4">
    <property type="entry name" value="AMINO-ACID ACETYLTRANSFERASE, MITOCHONDRIAL"/>
    <property type="match status" value="1"/>
</dbReference>
<dbReference type="PROSITE" id="PS51731">
    <property type="entry name" value="GNAT_NAGS"/>
    <property type="match status" value="1"/>
</dbReference>
<dbReference type="GO" id="GO:0004042">
    <property type="term" value="F:L-glutamate N-acetyltransferase activity"/>
    <property type="evidence" value="ECO:0007669"/>
    <property type="project" value="InterPro"/>
</dbReference>
<feature type="region of interest" description="Disordered" evidence="16">
    <location>
        <begin position="12"/>
        <end position="48"/>
    </location>
</feature>
<dbReference type="FunFam" id="3.40.630.30:FF:000049">
    <property type="entry name" value="Amino-acid acetyltransferase, mitochondrial"/>
    <property type="match status" value="1"/>
</dbReference>
<dbReference type="EC" id="2.3.1.1" evidence="5 15"/>
<evidence type="ECO:0000256" key="8">
    <source>
        <dbReference type="ARBA" id="ARBA00022679"/>
    </source>
</evidence>
<dbReference type="Proteomes" id="UP001271007">
    <property type="component" value="Unassembled WGS sequence"/>
</dbReference>
<sequence length="669" mass="72952">MENDYLYVGVWKGNRSRARSQSSSAAKPASSTNGHAQGQTKHSDPADQRELFMNVLTANATKRDAKQYLARFKPPKQSPKATPDSQSTLQEERNARHRQDQNRLDRSGVNLGGLYAPARAIAESPQFTQPHVNEGTTAIPHQDIHIALVCLRTPETLDDATMDGVATTLSQLVKLDMRITVVLDCGGEADLITSKDLSATIAHHADRLAKAIGRHSTEGARLISGAIEINEGPETDGVDRRKRTGTATVCSPNLLLEPLKRSIVPIVPTVAHTTASQIVRTPAAIIMTALSGLFSGLQVAGSTSSESHPNMNTTLDRIIVLDTVGGIPSRARGDGAHVFINLEQEYDDIQRELAHYGRKSTRNESTTVVRDVYERHRSNLSMTQACLALLPSASSAVIITPQEAAVSSQTSHEDSSVGAGTRRRKNTLIHNLLTNKPMVSSSLPAARVTAAPSTSGTNAQMDMPQATLVKRGMPVTIIPAADREHGWLVPNSGTTTLDLETDPRVNLPRLVHLIEDSFRRKLDVRHYLDRIRGRTAGLIVAGEYDGGAILTWECPPDAPGNDPSRLVPYLDKFAVLSSSQGSSGVADIVFQSMVRTCFPNGVCWRSRKDNPVNKWYFERSEGTWQIPDSNWTMFWTGEGVAEDVEKWEDYVGVCRSVGPSWAEVKSVVD</sequence>
<protein>
    <recommendedName>
        <fullName evidence="6 15">Amino-acid acetyltransferase, mitochondrial</fullName>
        <ecNumber evidence="5 15">2.3.1.1</ecNumber>
    </recommendedName>
    <alternativeName>
        <fullName evidence="12 15">Glutamate N-acetyltransferase</fullName>
    </alternativeName>
    <alternativeName>
        <fullName evidence="13 15">N-acetylglutamate synthase</fullName>
    </alternativeName>
</protein>
<dbReference type="GO" id="GO:0005759">
    <property type="term" value="C:mitochondrial matrix"/>
    <property type="evidence" value="ECO:0007669"/>
    <property type="project" value="TreeGrafter"/>
</dbReference>
<evidence type="ECO:0000256" key="9">
    <source>
        <dbReference type="ARBA" id="ARBA00022946"/>
    </source>
</evidence>
<feature type="compositionally biased region" description="Basic and acidic residues" evidence="16">
    <location>
        <begin position="90"/>
        <end position="106"/>
    </location>
</feature>
<dbReference type="PANTHER" id="PTHR23342">
    <property type="entry name" value="N-ACETYLGLUTAMATE SYNTHASE"/>
    <property type="match status" value="1"/>
</dbReference>
<evidence type="ECO:0000256" key="16">
    <source>
        <dbReference type="SAM" id="MobiDB-lite"/>
    </source>
</evidence>
<evidence type="ECO:0000256" key="11">
    <source>
        <dbReference type="ARBA" id="ARBA00023315"/>
    </source>
</evidence>
<comment type="subcellular location">
    <subcellularLocation>
        <location evidence="2 15">Mitochondrion</location>
    </subcellularLocation>
</comment>
<evidence type="ECO:0000256" key="1">
    <source>
        <dbReference type="ARBA" id="ARBA00002294"/>
    </source>
</evidence>
<feature type="domain" description="N-acetyltransferase" evidence="17">
    <location>
        <begin position="494"/>
        <end position="659"/>
    </location>
</feature>
<feature type="compositionally biased region" description="Polar residues" evidence="16">
    <location>
        <begin position="79"/>
        <end position="89"/>
    </location>
</feature>
<evidence type="ECO:0000256" key="7">
    <source>
        <dbReference type="ARBA" id="ARBA00022605"/>
    </source>
</evidence>
<comment type="caution">
    <text evidence="18">The sequence shown here is derived from an EMBL/GenBank/DDBJ whole genome shotgun (WGS) entry which is preliminary data.</text>
</comment>
<evidence type="ECO:0000256" key="14">
    <source>
        <dbReference type="ARBA" id="ARBA00048372"/>
    </source>
</evidence>
<reference evidence="18" key="1">
    <citation type="submission" date="2023-04" db="EMBL/GenBank/DDBJ databases">
        <title>Black Yeasts Isolated from many extreme environments.</title>
        <authorList>
            <person name="Coleine C."/>
            <person name="Stajich J.E."/>
            <person name="Selbmann L."/>
        </authorList>
    </citation>
    <scope>NUCLEOTIDE SEQUENCE</scope>
    <source>
        <strain evidence="18">CCFEE 5312</strain>
    </source>
</reference>
<dbReference type="GO" id="GO:0006592">
    <property type="term" value="P:ornithine biosynthetic process"/>
    <property type="evidence" value="ECO:0007669"/>
    <property type="project" value="TreeGrafter"/>
</dbReference>
<name>A0AAJ0DCH6_9PEZI</name>
<dbReference type="InterPro" id="IPR036393">
    <property type="entry name" value="AceGlu_kinase-like_sf"/>
</dbReference>
<evidence type="ECO:0000259" key="17">
    <source>
        <dbReference type="PROSITE" id="PS51731"/>
    </source>
</evidence>
<dbReference type="InterPro" id="IPR011190">
    <property type="entry name" value="GlcNAc_Synth_fun"/>
</dbReference>
<keyword evidence="19" id="KW-1185">Reference proteome</keyword>
<accession>A0AAJ0DCH6</accession>
<evidence type="ECO:0000256" key="13">
    <source>
        <dbReference type="ARBA" id="ARBA00033251"/>
    </source>
</evidence>
<organism evidence="18 19">
    <name type="scientific">Extremus antarcticus</name>
    <dbReference type="NCBI Taxonomy" id="702011"/>
    <lineage>
        <taxon>Eukaryota</taxon>
        <taxon>Fungi</taxon>
        <taxon>Dikarya</taxon>
        <taxon>Ascomycota</taxon>
        <taxon>Pezizomycotina</taxon>
        <taxon>Dothideomycetes</taxon>
        <taxon>Dothideomycetidae</taxon>
        <taxon>Mycosphaerellales</taxon>
        <taxon>Extremaceae</taxon>
        <taxon>Extremus</taxon>
    </lineage>
</organism>
<comment type="function">
    <text evidence="1 15">N-acetylglutamate synthase involved in arginine biosynthesis.</text>
</comment>
<dbReference type="GO" id="GO:0006526">
    <property type="term" value="P:L-arginine biosynthetic process"/>
    <property type="evidence" value="ECO:0007669"/>
    <property type="project" value="TreeGrafter"/>
</dbReference>
<dbReference type="AlphaFoldDB" id="A0AAJ0DCH6"/>
<gene>
    <name evidence="18" type="primary">ARG2</name>
    <name evidence="18" type="ORF">LTR09_007598</name>
</gene>
<keyword evidence="8 15" id="KW-0808">Transferase</keyword>
<comment type="catalytic activity">
    <reaction evidence="14 15">
        <text>L-glutamate + acetyl-CoA = N-acetyl-L-glutamate + CoA + H(+)</text>
        <dbReference type="Rhea" id="RHEA:24292"/>
        <dbReference type="ChEBI" id="CHEBI:15378"/>
        <dbReference type="ChEBI" id="CHEBI:29985"/>
        <dbReference type="ChEBI" id="CHEBI:44337"/>
        <dbReference type="ChEBI" id="CHEBI:57287"/>
        <dbReference type="ChEBI" id="CHEBI:57288"/>
        <dbReference type="EC" id="2.3.1.1"/>
    </reaction>
</comment>
<keyword evidence="11 15" id="KW-0012">Acyltransferase</keyword>
<evidence type="ECO:0000256" key="15">
    <source>
        <dbReference type="PIRNR" id="PIRNR007892"/>
    </source>
</evidence>
<dbReference type="InterPro" id="IPR006855">
    <property type="entry name" value="Vertebrate-like_GNAT_dom"/>
</dbReference>
<dbReference type="Gene3D" id="3.40.1160.10">
    <property type="entry name" value="Acetylglutamate kinase-like"/>
    <property type="match status" value="1"/>
</dbReference>
<keyword evidence="7 15" id="KW-0028">Amino-acid biosynthesis</keyword>
<evidence type="ECO:0000256" key="5">
    <source>
        <dbReference type="ARBA" id="ARBA00012697"/>
    </source>
</evidence>
<feature type="compositionally biased region" description="Low complexity" evidence="16">
    <location>
        <begin position="19"/>
        <end position="31"/>
    </location>
</feature>
<dbReference type="Pfam" id="PF04768">
    <property type="entry name" value="NAT"/>
    <property type="match status" value="1"/>
</dbReference>
<evidence type="ECO:0000256" key="4">
    <source>
        <dbReference type="ARBA" id="ARBA00008694"/>
    </source>
</evidence>
<evidence type="ECO:0000256" key="12">
    <source>
        <dbReference type="ARBA" id="ARBA00030346"/>
    </source>
</evidence>
<dbReference type="EMBL" id="JAWDJX010000027">
    <property type="protein sequence ID" value="KAK3051202.1"/>
    <property type="molecule type" value="Genomic_DNA"/>
</dbReference>
<evidence type="ECO:0000256" key="3">
    <source>
        <dbReference type="ARBA" id="ARBA00004925"/>
    </source>
</evidence>
<evidence type="ECO:0000256" key="6">
    <source>
        <dbReference type="ARBA" id="ARBA00018802"/>
    </source>
</evidence>
<proteinExistence type="inferred from homology"/>
<keyword evidence="10 15" id="KW-0496">Mitochondrion</keyword>